<dbReference type="GO" id="GO:0030288">
    <property type="term" value="C:outer membrane-bounded periplasmic space"/>
    <property type="evidence" value="ECO:0007669"/>
    <property type="project" value="TreeGrafter"/>
</dbReference>
<comment type="caution">
    <text evidence="7">The sequence shown here is derived from an EMBL/GenBank/DDBJ whole genome shotgun (WGS) entry which is preliminary data.</text>
</comment>
<evidence type="ECO:0000256" key="5">
    <source>
        <dbReference type="SAM" id="SignalP"/>
    </source>
</evidence>
<dbReference type="PANTHER" id="PTHR30404:SF0">
    <property type="entry name" value="N-ACETYLMURAMOYL-L-ALANINE AMIDASE AMIC"/>
    <property type="match status" value="1"/>
</dbReference>
<dbReference type="CDD" id="cd02696">
    <property type="entry name" value="MurNAc-LAA"/>
    <property type="match status" value="1"/>
</dbReference>
<evidence type="ECO:0000313" key="8">
    <source>
        <dbReference type="Proteomes" id="UP000004079"/>
    </source>
</evidence>
<feature type="chain" id="PRO_5003025436" description="N-acetylmuramoyl-L-alanine amidase" evidence="5">
    <location>
        <begin position="22"/>
        <end position="420"/>
    </location>
</feature>
<feature type="domain" description="MurNAc-LAA" evidence="6">
    <location>
        <begin position="88"/>
        <end position="253"/>
    </location>
</feature>
<comment type="catalytic activity">
    <reaction evidence="1">
        <text>Hydrolyzes the link between N-acetylmuramoyl residues and L-amino acid residues in certain cell-wall glycopeptides.</text>
        <dbReference type="EC" id="3.5.1.28"/>
    </reaction>
</comment>
<dbReference type="Proteomes" id="UP000004079">
    <property type="component" value="Unassembled WGS sequence"/>
</dbReference>
<dbReference type="RefSeq" id="WP_004371499.1">
    <property type="nucleotide sequence ID" value="NZ_GG703883.1"/>
</dbReference>
<keyword evidence="3 7" id="KW-0378">Hydrolase</keyword>
<evidence type="ECO:0000313" key="7">
    <source>
        <dbReference type="EMBL" id="EFB33223.1"/>
    </source>
</evidence>
<dbReference type="InterPro" id="IPR002508">
    <property type="entry name" value="MurNAc-LAA_cat"/>
</dbReference>
<dbReference type="SUPFAM" id="SSF53187">
    <property type="entry name" value="Zn-dependent exopeptidases"/>
    <property type="match status" value="1"/>
</dbReference>
<dbReference type="InterPro" id="IPR050695">
    <property type="entry name" value="N-acetylmuramoyl_amidase_3"/>
</dbReference>
<dbReference type="STRING" id="649760.HMPREF0971_00502"/>
<dbReference type="GO" id="GO:0008745">
    <property type="term" value="F:N-acetylmuramoyl-L-alanine amidase activity"/>
    <property type="evidence" value="ECO:0007669"/>
    <property type="project" value="UniProtKB-EC"/>
</dbReference>
<feature type="region of interest" description="Disordered" evidence="4">
    <location>
        <begin position="274"/>
        <end position="326"/>
    </location>
</feature>
<evidence type="ECO:0000256" key="3">
    <source>
        <dbReference type="ARBA" id="ARBA00022801"/>
    </source>
</evidence>
<sequence length="420" mass="47438">MRRKRVFFLITMLLFAVAVMAANRKFTLVIDAGHGGTDHGAPGSYSKEKDLTLKYALAFGRYVEDNSPDVRVVYTRKTDVFVTLAGRADIANKCNADLFLSFHINAVTGSKSARGFQSWTLGRGEHSGDRGIKANLDVAKRENSVMFLEKDYKTVYKGFDTNSSESDIMYEFIADKNREKSVELSRLLQQYVCASTGRVNGGSHQNNLAVLRLTSMPSCLLELGFISTPDEEDFLNDDASVALYVKGVYNAFMKYRQRYGNDISVPYKPIKEEPTIPQVVPSDYRKPAADNPAPRKSKRRVERKSAEADNNLAKVEPPHKEGDVQVPNRVENDKPVFKVQLLVSSNVLKSDDNRFKGLTNIESYKEGLYKYTYGASTNYNEIYRLRKQILDRFPDAFIVAFKNGNKMDINAAIQEFKSKR</sequence>
<reference evidence="7 8" key="1">
    <citation type="submission" date="2009-11" db="EMBL/GenBank/DDBJ databases">
        <authorList>
            <person name="Weinstock G."/>
            <person name="Sodergren E."/>
            <person name="Clifton S."/>
            <person name="Fulton L."/>
            <person name="Fulton B."/>
            <person name="Courtney L."/>
            <person name="Fronick C."/>
            <person name="Harrison M."/>
            <person name="Strong C."/>
            <person name="Farmer C."/>
            <person name="Delahaunty K."/>
            <person name="Markovic C."/>
            <person name="Hall O."/>
            <person name="Minx P."/>
            <person name="Tomlinson C."/>
            <person name="Mitreva M."/>
            <person name="Nelson J."/>
            <person name="Hou S."/>
            <person name="Wollam A."/>
            <person name="Pepin K.H."/>
            <person name="Johnson M."/>
            <person name="Bhonagiri V."/>
            <person name="Nash W.E."/>
            <person name="Warren W."/>
            <person name="Chinwalla A."/>
            <person name="Mardis E.R."/>
            <person name="Wilson R.K."/>
        </authorList>
    </citation>
    <scope>NUCLEOTIDE SEQUENCE [LARGE SCALE GENOMIC DNA]</scope>
    <source>
        <strain evidence="7 8">F0302</strain>
    </source>
</reference>
<dbReference type="GO" id="GO:0009253">
    <property type="term" value="P:peptidoglycan catabolic process"/>
    <property type="evidence" value="ECO:0007669"/>
    <property type="project" value="InterPro"/>
</dbReference>
<evidence type="ECO:0000256" key="2">
    <source>
        <dbReference type="ARBA" id="ARBA00011901"/>
    </source>
</evidence>
<dbReference type="SMART" id="SM00646">
    <property type="entry name" value="Ami_3"/>
    <property type="match status" value="1"/>
</dbReference>
<accession>D1QNG6</accession>
<proteinExistence type="predicted"/>
<evidence type="ECO:0000256" key="4">
    <source>
        <dbReference type="SAM" id="MobiDB-lite"/>
    </source>
</evidence>
<dbReference type="HOGENOM" id="CLU_014322_4_5_10"/>
<dbReference type="Gene3D" id="3.40.630.40">
    <property type="entry name" value="Zn-dependent exopeptidases"/>
    <property type="match status" value="1"/>
</dbReference>
<gene>
    <name evidence="7" type="ORF">HMPREF0971_00502</name>
</gene>
<dbReference type="EC" id="3.5.1.28" evidence="2"/>
<keyword evidence="5" id="KW-0732">Signal</keyword>
<dbReference type="PANTHER" id="PTHR30404">
    <property type="entry name" value="N-ACETYLMURAMOYL-L-ALANINE AMIDASE"/>
    <property type="match status" value="1"/>
</dbReference>
<feature type="signal peptide" evidence="5">
    <location>
        <begin position="1"/>
        <end position="21"/>
    </location>
</feature>
<evidence type="ECO:0000259" key="6">
    <source>
        <dbReference type="SMART" id="SM00646"/>
    </source>
</evidence>
<organism evidence="7 8">
    <name type="scientific">Segatella oris F0302</name>
    <dbReference type="NCBI Taxonomy" id="649760"/>
    <lineage>
        <taxon>Bacteria</taxon>
        <taxon>Pseudomonadati</taxon>
        <taxon>Bacteroidota</taxon>
        <taxon>Bacteroidia</taxon>
        <taxon>Bacteroidales</taxon>
        <taxon>Prevotellaceae</taxon>
        <taxon>Segatella</taxon>
    </lineage>
</organism>
<dbReference type="EMBL" id="ACUZ02000004">
    <property type="protein sequence ID" value="EFB33223.1"/>
    <property type="molecule type" value="Genomic_DNA"/>
</dbReference>
<protein>
    <recommendedName>
        <fullName evidence="2">N-acetylmuramoyl-L-alanine amidase</fullName>
        <ecNumber evidence="2">3.5.1.28</ecNumber>
    </recommendedName>
</protein>
<name>D1QNG6_9BACT</name>
<evidence type="ECO:0000256" key="1">
    <source>
        <dbReference type="ARBA" id="ARBA00001561"/>
    </source>
</evidence>
<dbReference type="Pfam" id="PF01520">
    <property type="entry name" value="Amidase_3"/>
    <property type="match status" value="1"/>
</dbReference>
<dbReference type="AlphaFoldDB" id="D1QNG6"/>